<proteinExistence type="predicted"/>
<keyword evidence="2" id="KW-1185">Reference proteome</keyword>
<dbReference type="Proteomes" id="UP000537592">
    <property type="component" value="Unassembled WGS sequence"/>
</dbReference>
<accession>A0A7W5Z4G9</accession>
<organism evidence="1 2">
    <name type="scientific">Pseudochelatococcus contaminans</name>
    <dbReference type="NCBI Taxonomy" id="1538103"/>
    <lineage>
        <taxon>Bacteria</taxon>
        <taxon>Pseudomonadati</taxon>
        <taxon>Pseudomonadota</taxon>
        <taxon>Alphaproteobacteria</taxon>
        <taxon>Hyphomicrobiales</taxon>
        <taxon>Chelatococcaceae</taxon>
        <taxon>Pseudochelatococcus</taxon>
    </lineage>
</organism>
<dbReference type="EMBL" id="JACICC010000004">
    <property type="protein sequence ID" value="MBB3810011.1"/>
    <property type="molecule type" value="Genomic_DNA"/>
</dbReference>
<dbReference type="AlphaFoldDB" id="A0A7W5Z4G9"/>
<gene>
    <name evidence="1" type="ORF">FHS81_002099</name>
</gene>
<protein>
    <recommendedName>
        <fullName evidence="3">Cellulose biosynthesis protein BcsS</fullName>
    </recommendedName>
</protein>
<name>A0A7W5Z4G9_9HYPH</name>
<reference evidence="1 2" key="1">
    <citation type="submission" date="2020-08" db="EMBL/GenBank/DDBJ databases">
        <title>Genomic Encyclopedia of Type Strains, Phase IV (KMG-IV): sequencing the most valuable type-strain genomes for metagenomic binning, comparative biology and taxonomic classification.</title>
        <authorList>
            <person name="Goeker M."/>
        </authorList>
    </citation>
    <scope>NUCLEOTIDE SEQUENCE [LARGE SCALE GENOMIC DNA]</scope>
    <source>
        <strain evidence="1 2">DSM 28760</strain>
    </source>
</reference>
<comment type="caution">
    <text evidence="1">The sequence shown here is derived from an EMBL/GenBank/DDBJ whole genome shotgun (WGS) entry which is preliminary data.</text>
</comment>
<sequence length="215" mass="22962">MTSPAFFLQGKPALRPSPLRAPYHALALAIAAIWFDAPPVRAGDARHLMYASVDATADGGYGGIGWMMAPNGLDHSGPVFSAETGRSLTPENRAAAMAGWRVSTHKTIVTLLGGFEAATTLRPVASADVWWDNAGWMATGRVQATTDYASWRIAIGRKASERLPWIGPEVSSAGEESRFGAHVTAIRLPAGVEARASAGWSKRGAFGELSLWRRF</sequence>
<evidence type="ECO:0000313" key="1">
    <source>
        <dbReference type="EMBL" id="MBB3810011.1"/>
    </source>
</evidence>
<evidence type="ECO:0000313" key="2">
    <source>
        <dbReference type="Proteomes" id="UP000537592"/>
    </source>
</evidence>
<evidence type="ECO:0008006" key="3">
    <source>
        <dbReference type="Google" id="ProtNLM"/>
    </source>
</evidence>